<dbReference type="InterPro" id="IPR058525">
    <property type="entry name" value="DUF8212"/>
</dbReference>
<dbReference type="Pfam" id="PF06985">
    <property type="entry name" value="HET"/>
    <property type="match status" value="1"/>
</dbReference>
<evidence type="ECO:0008006" key="5">
    <source>
        <dbReference type="Google" id="ProtNLM"/>
    </source>
</evidence>
<reference evidence="3 4" key="1">
    <citation type="journal article" date="2025" name="Microbiol. Resour. Announc.">
        <title>Draft genome sequences for Neonectria magnoliae and Neonectria punicea, canker pathogens of Liriodendron tulipifera and Acer saccharum in West Virginia.</title>
        <authorList>
            <person name="Petronek H.M."/>
            <person name="Kasson M.T."/>
            <person name="Metheny A.M."/>
            <person name="Stauder C.M."/>
            <person name="Lovett B."/>
            <person name="Lynch S.C."/>
            <person name="Garnas J.R."/>
            <person name="Kasson L.R."/>
            <person name="Stajich J.E."/>
        </authorList>
    </citation>
    <scope>NUCLEOTIDE SEQUENCE [LARGE SCALE GENOMIC DNA]</scope>
    <source>
        <strain evidence="3 4">NRRL 64653</strain>
    </source>
</reference>
<evidence type="ECO:0000313" key="4">
    <source>
        <dbReference type="Proteomes" id="UP001498476"/>
    </source>
</evidence>
<dbReference type="PANTHER" id="PTHR10622:SF10">
    <property type="entry name" value="HET DOMAIN-CONTAINING PROTEIN"/>
    <property type="match status" value="1"/>
</dbReference>
<protein>
    <recommendedName>
        <fullName evidence="5">Heterokaryon incompatibility domain-containing protein</fullName>
    </recommendedName>
</protein>
<sequence length="505" mass="56428">MRLLNLRSLKLEIFLGDVPPYIILSHTWGKGEVTLQDLDSDDLDDLPGWNKIIGFCKAVKDFFPEPTGYVWVDTCCIDKTSSAELSESINAMFRWYQMAQCCFVYLEDVGRQDSAAASNDFETSRWFTRGWTLQELLAPRTVEFFDGDWNHLGNKRDLASGLLLRTGINEKALLDGDFSSASVAQRMSWASERQTTRPEDMAYCLLGIFDISMTMLYGEGEKAFVRLQEEILKEYDDHSLFAWDSSTVPESAHTIGILATHPSFFKDAGKIEPHPSGGDPPVVTNKGIQISLPLVELQIDPGQTLGMLSCSTQGDVASAIGIHLVKSPIRSDQYSRTRSKPISFASLVSGFKPQKVYLVKRNKVPRDEESATTCWLHYGPESSIQPTRTYPQTSWHHGALTRTMTMNLTDSSSDSITTMVVFRIPSCGDLFCILLKLKPKERTSTLSLMPLSKSIGELLERLVTEPLTAGPELELSTTEVSAECNVQLIRGTWMYKITVTVADKE</sequence>
<keyword evidence="4" id="KW-1185">Reference proteome</keyword>
<dbReference type="PANTHER" id="PTHR10622">
    <property type="entry name" value="HET DOMAIN-CONTAINING PROTEIN"/>
    <property type="match status" value="1"/>
</dbReference>
<evidence type="ECO:0000259" key="1">
    <source>
        <dbReference type="Pfam" id="PF06985"/>
    </source>
</evidence>
<proteinExistence type="predicted"/>
<feature type="domain" description="DUF8212" evidence="2">
    <location>
        <begin position="222"/>
        <end position="247"/>
    </location>
</feature>
<dbReference type="EMBL" id="JAZAVJ010000139">
    <property type="protein sequence ID" value="KAK7413123.1"/>
    <property type="molecule type" value="Genomic_DNA"/>
</dbReference>
<dbReference type="InterPro" id="IPR010730">
    <property type="entry name" value="HET"/>
</dbReference>
<evidence type="ECO:0000259" key="2">
    <source>
        <dbReference type="Pfam" id="PF26640"/>
    </source>
</evidence>
<comment type="caution">
    <text evidence="3">The sequence shown here is derived from an EMBL/GenBank/DDBJ whole genome shotgun (WGS) entry which is preliminary data.</text>
</comment>
<name>A0ABR1GWE6_9HYPO</name>
<feature type="domain" description="Heterokaryon incompatibility" evidence="1">
    <location>
        <begin position="21"/>
        <end position="111"/>
    </location>
</feature>
<dbReference type="Proteomes" id="UP001498476">
    <property type="component" value="Unassembled WGS sequence"/>
</dbReference>
<organism evidence="3 4">
    <name type="scientific">Neonectria punicea</name>
    <dbReference type="NCBI Taxonomy" id="979145"/>
    <lineage>
        <taxon>Eukaryota</taxon>
        <taxon>Fungi</taxon>
        <taxon>Dikarya</taxon>
        <taxon>Ascomycota</taxon>
        <taxon>Pezizomycotina</taxon>
        <taxon>Sordariomycetes</taxon>
        <taxon>Hypocreomycetidae</taxon>
        <taxon>Hypocreales</taxon>
        <taxon>Nectriaceae</taxon>
        <taxon>Neonectria</taxon>
    </lineage>
</organism>
<gene>
    <name evidence="3" type="ORF">QQX98_008009</name>
</gene>
<accession>A0ABR1GWE6</accession>
<dbReference type="Pfam" id="PF26640">
    <property type="entry name" value="DUF8212"/>
    <property type="match status" value="1"/>
</dbReference>
<evidence type="ECO:0000313" key="3">
    <source>
        <dbReference type="EMBL" id="KAK7413123.1"/>
    </source>
</evidence>